<protein>
    <submittedName>
        <fullName evidence="3">Uncharacterized protein</fullName>
    </submittedName>
</protein>
<dbReference type="AlphaFoldDB" id="A0A1E5PG68"/>
<feature type="transmembrane region" description="Helical" evidence="2">
    <location>
        <begin position="6"/>
        <end position="27"/>
    </location>
</feature>
<evidence type="ECO:0000256" key="1">
    <source>
        <dbReference type="SAM" id="MobiDB-lite"/>
    </source>
</evidence>
<dbReference type="EMBL" id="MEHJ01000001">
    <property type="protein sequence ID" value="OEJ28485.1"/>
    <property type="molecule type" value="Genomic_DNA"/>
</dbReference>
<organism evidence="3 4">
    <name type="scientific">Streptomyces agglomeratus</name>
    <dbReference type="NCBI Taxonomy" id="285458"/>
    <lineage>
        <taxon>Bacteria</taxon>
        <taxon>Bacillati</taxon>
        <taxon>Actinomycetota</taxon>
        <taxon>Actinomycetes</taxon>
        <taxon>Kitasatosporales</taxon>
        <taxon>Streptomycetaceae</taxon>
        <taxon>Streptomyces</taxon>
    </lineage>
</organism>
<evidence type="ECO:0000256" key="2">
    <source>
        <dbReference type="SAM" id="Phobius"/>
    </source>
</evidence>
<proteinExistence type="predicted"/>
<reference evidence="3 4" key="1">
    <citation type="submission" date="2016-08" db="EMBL/GenBank/DDBJ databases">
        <title>Complete genome sequence of Streptomyces agglomeratus strain 6-3-2, a novel anti-MRSA actinomycete isolated from Wuli of Tebit, China.</title>
        <authorList>
            <person name="Chen X."/>
        </authorList>
    </citation>
    <scope>NUCLEOTIDE SEQUENCE [LARGE SCALE GENOMIC DNA]</scope>
    <source>
        <strain evidence="3 4">6-3-2</strain>
    </source>
</reference>
<feature type="transmembrane region" description="Helical" evidence="2">
    <location>
        <begin position="59"/>
        <end position="80"/>
    </location>
</feature>
<feature type="region of interest" description="Disordered" evidence="1">
    <location>
        <begin position="95"/>
        <end position="124"/>
    </location>
</feature>
<dbReference type="STRING" id="285458.BGM19_04365"/>
<sequence length="272" mass="28212">MSGRTIMFEYFAPVSFVLLGAVGLRSLAGGRKNLARAIGIMSLSLTGFAYFTFEWVSPVVRGAFAIAGLVVWVGVLWVSWPLVGDGRTPSAVLVRPRGATHRQNRSGPAPRSHPTSGRAPDGHRETPPWIRAAVIVCVVAGVLLVLATAGVRALLSSYETHGRLGPSDTPAVVTTIVSLGTAIGALVGVSVTAFAKYVSARGQADADMVRARAELLRAEAEMVRARAGLPTVEAPAGDPPDQPQAPAAPETPPPSAPPAREPGPEAPGVTPQ</sequence>
<feature type="transmembrane region" description="Helical" evidence="2">
    <location>
        <begin position="129"/>
        <end position="151"/>
    </location>
</feature>
<feature type="transmembrane region" description="Helical" evidence="2">
    <location>
        <begin position="171"/>
        <end position="195"/>
    </location>
</feature>
<feature type="region of interest" description="Disordered" evidence="1">
    <location>
        <begin position="227"/>
        <end position="272"/>
    </location>
</feature>
<dbReference type="RefSeq" id="WP_069775141.1">
    <property type="nucleotide sequence ID" value="NZ_MEHI01000001.1"/>
</dbReference>
<accession>A0A1E5PG68</accession>
<keyword evidence="4" id="KW-1185">Reference proteome</keyword>
<comment type="caution">
    <text evidence="3">The sequence shown here is derived from an EMBL/GenBank/DDBJ whole genome shotgun (WGS) entry which is preliminary data.</text>
</comment>
<evidence type="ECO:0000313" key="3">
    <source>
        <dbReference type="EMBL" id="OEJ28485.1"/>
    </source>
</evidence>
<gene>
    <name evidence="3" type="ORF">AS594_32390</name>
</gene>
<keyword evidence="2" id="KW-1133">Transmembrane helix</keyword>
<dbReference type="Proteomes" id="UP000095759">
    <property type="component" value="Unassembled WGS sequence"/>
</dbReference>
<feature type="transmembrane region" description="Helical" evidence="2">
    <location>
        <begin position="34"/>
        <end position="53"/>
    </location>
</feature>
<feature type="compositionally biased region" description="Pro residues" evidence="1">
    <location>
        <begin position="249"/>
        <end position="265"/>
    </location>
</feature>
<keyword evidence="2" id="KW-0812">Transmembrane</keyword>
<name>A0A1E5PG68_9ACTN</name>
<evidence type="ECO:0000313" key="4">
    <source>
        <dbReference type="Proteomes" id="UP000095759"/>
    </source>
</evidence>
<keyword evidence="2" id="KW-0472">Membrane</keyword>